<evidence type="ECO:0000256" key="4">
    <source>
        <dbReference type="ARBA" id="ARBA00022475"/>
    </source>
</evidence>
<evidence type="ECO:0000256" key="8">
    <source>
        <dbReference type="ARBA" id="ARBA00030855"/>
    </source>
</evidence>
<dbReference type="GO" id="GO:0042910">
    <property type="term" value="F:xenobiotic transmembrane transporter activity"/>
    <property type="evidence" value="ECO:0007669"/>
    <property type="project" value="InterPro"/>
</dbReference>
<dbReference type="PANTHER" id="PTHR43549">
    <property type="entry name" value="MULTIDRUG RESISTANCE PROTEIN YPNP-RELATED"/>
    <property type="match status" value="1"/>
</dbReference>
<reference evidence="11" key="1">
    <citation type="journal article" date="2005" name="Science">
        <title>Life at depth: Photobacterium profundum genome sequence and expression analysis.</title>
        <authorList>
            <person name="Vezzi A."/>
            <person name="Campanaro S."/>
            <person name="D'Angelo M."/>
            <person name="Simonato F."/>
            <person name="Vitulo N."/>
            <person name="Lauro F.M."/>
            <person name="Cestaro A."/>
            <person name="Malacrida G."/>
            <person name="Simionati B."/>
            <person name="Cannata N."/>
            <person name="Romualdi C."/>
            <person name="Bartlett D.H."/>
            <person name="Valle G."/>
        </authorList>
    </citation>
    <scope>NUCLEOTIDE SEQUENCE [LARGE SCALE GENOMIC DNA]</scope>
    <source>
        <strain evidence="11">ATCC BAA-1253 / SS9</strain>
    </source>
</reference>
<feature type="transmembrane region" description="Helical" evidence="9">
    <location>
        <begin position="193"/>
        <end position="212"/>
    </location>
</feature>
<dbReference type="GO" id="GO:0015297">
    <property type="term" value="F:antiporter activity"/>
    <property type="evidence" value="ECO:0007669"/>
    <property type="project" value="InterPro"/>
</dbReference>
<evidence type="ECO:0000256" key="6">
    <source>
        <dbReference type="ARBA" id="ARBA00022989"/>
    </source>
</evidence>
<evidence type="ECO:0000256" key="5">
    <source>
        <dbReference type="ARBA" id="ARBA00022692"/>
    </source>
</evidence>
<dbReference type="InterPro" id="IPR002528">
    <property type="entry name" value="MATE_fam"/>
</dbReference>
<feature type="transmembrane region" description="Helical" evidence="9">
    <location>
        <begin position="117"/>
        <end position="140"/>
    </location>
</feature>
<dbReference type="NCBIfam" id="TIGR00797">
    <property type="entry name" value="matE"/>
    <property type="match status" value="1"/>
</dbReference>
<evidence type="ECO:0000256" key="1">
    <source>
        <dbReference type="ARBA" id="ARBA00004429"/>
    </source>
</evidence>
<evidence type="ECO:0000256" key="9">
    <source>
        <dbReference type="SAM" id="Phobius"/>
    </source>
</evidence>
<dbReference type="PANTHER" id="PTHR43549:SF3">
    <property type="entry name" value="MULTIDRUG RESISTANCE PROTEIN YPNP-RELATED"/>
    <property type="match status" value="1"/>
</dbReference>
<dbReference type="HOGENOM" id="CLU_012893_0_1_6"/>
<feature type="transmembrane region" description="Helical" evidence="9">
    <location>
        <begin position="224"/>
        <end position="244"/>
    </location>
</feature>
<evidence type="ECO:0000256" key="7">
    <source>
        <dbReference type="ARBA" id="ARBA00023136"/>
    </source>
</evidence>
<comment type="subcellular location">
    <subcellularLocation>
        <location evidence="1">Cell inner membrane</location>
        <topology evidence="1">Multi-pass membrane protein</topology>
    </subcellularLocation>
</comment>
<dbReference type="GO" id="GO:0005886">
    <property type="term" value="C:plasma membrane"/>
    <property type="evidence" value="ECO:0007669"/>
    <property type="project" value="UniProtKB-SubCell"/>
</dbReference>
<evidence type="ECO:0000313" key="11">
    <source>
        <dbReference type="Proteomes" id="UP000000593"/>
    </source>
</evidence>
<keyword evidence="4" id="KW-1003">Cell membrane</keyword>
<dbReference type="InterPro" id="IPR052031">
    <property type="entry name" value="Membrane_Transporter-Flippase"/>
</dbReference>
<evidence type="ECO:0000256" key="2">
    <source>
        <dbReference type="ARBA" id="ARBA00013489"/>
    </source>
</evidence>
<feature type="transmembrane region" description="Helical" evidence="9">
    <location>
        <begin position="309"/>
        <end position="326"/>
    </location>
</feature>
<gene>
    <name evidence="10" type="primary">SO0702</name>
    <name evidence="10" type="ordered locus">PBPRA3389</name>
</gene>
<feature type="transmembrane region" description="Helical" evidence="9">
    <location>
        <begin position="413"/>
        <end position="432"/>
    </location>
</feature>
<sequence length="469" mass="50623">MRIKFETIMLKEKRSLSVIQKTINQRPDKHGLLSDPIADVLRRLTVPMVFGMVAILMFNLVDTFFISLLGTDALAAVSFTFPVTFAVNCITMGVSVGISTNIGRLLGKGDTHSAARFASHGMLLAVILVIAASSLGISTIEPLFSLIGASPDLLPVISEYMSIWYLAIPLLVIPMAGNSAIRATGDTKTPAKIMMLAGLINGALDPLLIFGYGPFPELGVKGAAIASGISWAFALLYSLFILIYREKLLAKPKPALLLNDWKKVMQIGMPAGLSNALNPLSGALLMWLLATQGTTSVAAYGAAMRIESLLVITMMALGSALMPFMAQNLGADKPERAFKALFTAMRFAIIFQLLIFVMMVPLSWPLSALFSQDVAVQKQLWHYLIVVPISYGLQAVCMLLISALNAMHKSMHALVWNLLRLFGFLLPAAWLGCQLNGTAGLFIGVTVANIISGVCAYLYAVHIRKQAGF</sequence>
<dbReference type="Pfam" id="PF01554">
    <property type="entry name" value="MatE"/>
    <property type="match status" value="2"/>
</dbReference>
<dbReference type="eggNOG" id="COG0534">
    <property type="taxonomic scope" value="Bacteria"/>
</dbReference>
<dbReference type="AlphaFoldDB" id="Q6LM04"/>
<keyword evidence="5 9" id="KW-0812">Transmembrane</keyword>
<feature type="transmembrane region" description="Helical" evidence="9">
    <location>
        <begin position="75"/>
        <end position="96"/>
    </location>
</feature>
<dbReference type="InterPro" id="IPR048279">
    <property type="entry name" value="MdtK-like"/>
</dbReference>
<feature type="transmembrane region" description="Helical" evidence="9">
    <location>
        <begin position="338"/>
        <end position="360"/>
    </location>
</feature>
<dbReference type="KEGG" id="ppr:PBPRA3389"/>
<dbReference type="Proteomes" id="UP000000593">
    <property type="component" value="Chromosome 1"/>
</dbReference>
<feature type="transmembrane region" description="Helical" evidence="9">
    <location>
        <begin position="49"/>
        <end position="69"/>
    </location>
</feature>
<dbReference type="STRING" id="298386.PBPRA3389"/>
<dbReference type="EMBL" id="CR378673">
    <property type="protein sequence ID" value="CAG21674.1"/>
    <property type="molecule type" value="Genomic_DNA"/>
</dbReference>
<keyword evidence="11" id="KW-1185">Reference proteome</keyword>
<organism evidence="10 11">
    <name type="scientific">Photobacterium profundum (strain SS9)</name>
    <dbReference type="NCBI Taxonomy" id="298386"/>
    <lineage>
        <taxon>Bacteria</taxon>
        <taxon>Pseudomonadati</taxon>
        <taxon>Pseudomonadota</taxon>
        <taxon>Gammaproteobacteria</taxon>
        <taxon>Vibrionales</taxon>
        <taxon>Vibrionaceae</taxon>
        <taxon>Photobacterium</taxon>
    </lineage>
</organism>
<protein>
    <recommendedName>
        <fullName evidence="2">Multidrug resistance protein NorM</fullName>
    </recommendedName>
    <alternativeName>
        <fullName evidence="8">Na(+)/drug antiporter</fullName>
    </alternativeName>
</protein>
<feature type="transmembrane region" description="Helical" evidence="9">
    <location>
        <begin position="160"/>
        <end position="181"/>
    </location>
</feature>
<keyword evidence="7 9" id="KW-0472">Membrane</keyword>
<keyword evidence="3" id="KW-0813">Transport</keyword>
<dbReference type="PIRSF" id="PIRSF006603">
    <property type="entry name" value="DinF"/>
    <property type="match status" value="1"/>
</dbReference>
<name>Q6LM04_PHOPR</name>
<feature type="transmembrane region" description="Helical" evidence="9">
    <location>
        <begin position="380"/>
        <end position="401"/>
    </location>
</feature>
<keyword evidence="6 9" id="KW-1133">Transmembrane helix</keyword>
<proteinExistence type="predicted"/>
<evidence type="ECO:0000256" key="3">
    <source>
        <dbReference type="ARBA" id="ARBA00022448"/>
    </source>
</evidence>
<feature type="transmembrane region" description="Helical" evidence="9">
    <location>
        <begin position="438"/>
        <end position="460"/>
    </location>
</feature>
<accession>Q6LM04</accession>
<feature type="transmembrane region" description="Helical" evidence="9">
    <location>
        <begin position="264"/>
        <end position="289"/>
    </location>
</feature>
<evidence type="ECO:0000313" key="10">
    <source>
        <dbReference type="EMBL" id="CAG21674.1"/>
    </source>
</evidence>